<organism evidence="4 5">
    <name type="scientific">Pseudolactococcus piscium MKFS47</name>
    <dbReference type="NCBI Taxonomy" id="297352"/>
    <lineage>
        <taxon>Bacteria</taxon>
        <taxon>Bacillati</taxon>
        <taxon>Bacillota</taxon>
        <taxon>Bacilli</taxon>
        <taxon>Lactobacillales</taxon>
        <taxon>Streptococcaceae</taxon>
        <taxon>Pseudolactococcus</taxon>
    </lineage>
</organism>
<dbReference type="KEGG" id="lpk:LACPI_1917"/>
<gene>
    <name evidence="4" type="ORF">LACPI_1917</name>
</gene>
<reference evidence="5" key="1">
    <citation type="submission" date="2015-01" db="EMBL/GenBank/DDBJ databases">
        <authorList>
            <person name="Andreevskaya M."/>
        </authorList>
    </citation>
    <scope>NUCLEOTIDE SEQUENCE [LARGE SCALE GENOMIC DNA]</scope>
    <source>
        <strain evidence="5">MKFS47</strain>
    </source>
</reference>
<dbReference type="AlphaFoldDB" id="A0A0D6DYS8"/>
<feature type="chain" id="PRO_5038455842" evidence="3">
    <location>
        <begin position="19"/>
        <end position="206"/>
    </location>
</feature>
<keyword evidence="4" id="KW-0449">Lipoprotein</keyword>
<dbReference type="PROSITE" id="PS51257">
    <property type="entry name" value="PROKAR_LIPOPROTEIN"/>
    <property type="match status" value="1"/>
</dbReference>
<keyword evidence="1 3" id="KW-0732">Signal</keyword>
<dbReference type="InterPro" id="IPR012640">
    <property type="entry name" value="Membr_lipoprot_lipid_attach_CS"/>
</dbReference>
<evidence type="ECO:0000256" key="3">
    <source>
        <dbReference type="SAM" id="SignalP"/>
    </source>
</evidence>
<name>A0A0D6DYS8_9LACT</name>
<dbReference type="Proteomes" id="UP000033166">
    <property type="component" value="Chromosome I"/>
</dbReference>
<protein>
    <submittedName>
        <fullName evidence="4">Outer membrane lipoprotein</fullName>
    </submittedName>
</protein>
<evidence type="ECO:0000256" key="2">
    <source>
        <dbReference type="SAM" id="MobiDB-lite"/>
    </source>
</evidence>
<feature type="compositionally biased region" description="Basic and acidic residues" evidence="2">
    <location>
        <begin position="41"/>
        <end position="54"/>
    </location>
</feature>
<dbReference type="Pfam" id="PF08139">
    <property type="entry name" value="LPAM_1"/>
    <property type="match status" value="1"/>
</dbReference>
<evidence type="ECO:0000313" key="5">
    <source>
        <dbReference type="Proteomes" id="UP000033166"/>
    </source>
</evidence>
<feature type="region of interest" description="Disordered" evidence="2">
    <location>
        <begin position="23"/>
        <end position="54"/>
    </location>
</feature>
<evidence type="ECO:0000313" key="4">
    <source>
        <dbReference type="EMBL" id="CEN29117.1"/>
    </source>
</evidence>
<evidence type="ECO:0000256" key="1">
    <source>
        <dbReference type="ARBA" id="ARBA00022729"/>
    </source>
</evidence>
<feature type="signal peptide" evidence="3">
    <location>
        <begin position="1"/>
        <end position="18"/>
    </location>
</feature>
<dbReference type="EMBL" id="LN774769">
    <property type="protein sequence ID" value="CEN29117.1"/>
    <property type="molecule type" value="Genomic_DNA"/>
</dbReference>
<sequence length="206" mass="22919">MKKIVMVFGLLLVLSGCAANTKDKVEKSKSPQQTDKVQSSKKKDPVKTPESSAPKKVELVGKTFEIDGDKYHINVLKEWQDLALEDGVSLRVGNNDESEGLMVFGLKKGNLENFSAFKDLVSGDFISSDDITVKTEGIEKKPFQTTRYQGETYIVPLVSEGVKVSSRYYFLETETDYVVVISIALPSFFEKNSDTMTSMLESFEAS</sequence>
<accession>A0A0D6DYS8</accession>
<dbReference type="RefSeq" id="WP_047916127.1">
    <property type="nucleotide sequence ID" value="NZ_LN774769.1"/>
</dbReference>
<proteinExistence type="predicted"/>
<dbReference type="HOGENOM" id="CLU_1394460_0_0_9"/>